<dbReference type="Gene3D" id="1.10.260.40">
    <property type="entry name" value="lambda repressor-like DNA-binding domains"/>
    <property type="match status" value="1"/>
</dbReference>
<sequence length="101" mass="11538">MTKISTLHKRWLKEPSYKKAYEQSRVEFEISKEIIEARMKSGLSQEELAARMQTSQSAIARLESGSSLPSMRTLAKFAQATNSQIQIHFKPIKTPRQKITA</sequence>
<accession>A0A191UFZ3</accession>
<dbReference type="OrthoDB" id="2736385at2"/>
<keyword evidence="3" id="KW-1185">Reference proteome</keyword>
<dbReference type="STRING" id="1743168.A8O14_06925"/>
<gene>
    <name evidence="2" type="ORF">A8O14_06925</name>
</gene>
<dbReference type="RefSeq" id="WP_068948834.1">
    <property type="nucleotide sequence ID" value="NZ_CP015922.1"/>
</dbReference>
<evidence type="ECO:0000259" key="1">
    <source>
        <dbReference type="PROSITE" id="PS50943"/>
    </source>
</evidence>
<feature type="domain" description="HTH cro/C1-type" evidence="1">
    <location>
        <begin position="34"/>
        <end position="88"/>
    </location>
</feature>
<evidence type="ECO:0000313" key="3">
    <source>
        <dbReference type="Proteomes" id="UP000078463"/>
    </source>
</evidence>
<dbReference type="SMART" id="SM00530">
    <property type="entry name" value="HTH_XRE"/>
    <property type="match status" value="1"/>
</dbReference>
<dbReference type="InterPro" id="IPR001387">
    <property type="entry name" value="Cro/C1-type_HTH"/>
</dbReference>
<name>A0A191UFZ3_9BURK</name>
<dbReference type="EMBL" id="CP015922">
    <property type="protein sequence ID" value="ANI99826.1"/>
    <property type="molecule type" value="Genomic_DNA"/>
</dbReference>
<dbReference type="Pfam" id="PF01381">
    <property type="entry name" value="HTH_3"/>
    <property type="match status" value="1"/>
</dbReference>
<dbReference type="InterPro" id="IPR010982">
    <property type="entry name" value="Lambda_DNA-bd_dom_sf"/>
</dbReference>
<dbReference type="KEGG" id="pwu:A8O14_06925"/>
<proteinExistence type="predicted"/>
<dbReference type="AlphaFoldDB" id="A0A191UFZ3"/>
<evidence type="ECO:0000313" key="2">
    <source>
        <dbReference type="EMBL" id="ANI99826.1"/>
    </source>
</evidence>
<dbReference type="GO" id="GO:0003677">
    <property type="term" value="F:DNA binding"/>
    <property type="evidence" value="ECO:0007669"/>
    <property type="project" value="InterPro"/>
</dbReference>
<dbReference type="SUPFAM" id="SSF47413">
    <property type="entry name" value="lambda repressor-like DNA-binding domains"/>
    <property type="match status" value="1"/>
</dbReference>
<dbReference type="Proteomes" id="UP000078463">
    <property type="component" value="Chromosome"/>
</dbReference>
<organism evidence="2 3">
    <name type="scientific">Polynucleobacter wuianus</name>
    <dbReference type="NCBI Taxonomy" id="1743168"/>
    <lineage>
        <taxon>Bacteria</taxon>
        <taxon>Pseudomonadati</taxon>
        <taxon>Pseudomonadota</taxon>
        <taxon>Betaproteobacteria</taxon>
        <taxon>Burkholderiales</taxon>
        <taxon>Burkholderiaceae</taxon>
        <taxon>Polynucleobacter</taxon>
    </lineage>
</organism>
<dbReference type="CDD" id="cd00093">
    <property type="entry name" value="HTH_XRE"/>
    <property type="match status" value="1"/>
</dbReference>
<dbReference type="PROSITE" id="PS50943">
    <property type="entry name" value="HTH_CROC1"/>
    <property type="match status" value="1"/>
</dbReference>
<reference evidence="3" key="1">
    <citation type="submission" date="2016-05" db="EMBL/GenBank/DDBJ databases">
        <title>Polynucleobacter sp. QLW-P1FAT50C-4 genome.</title>
        <authorList>
            <person name="Hahn M.W."/>
        </authorList>
    </citation>
    <scope>NUCLEOTIDE SEQUENCE [LARGE SCALE GENOMIC DNA]</scope>
    <source>
        <strain evidence="3">QLW-P1FAT50C-4</strain>
    </source>
</reference>
<protein>
    <submittedName>
        <fullName evidence="2">XRE family transcriptional regulator</fullName>
    </submittedName>
</protein>